<gene>
    <name evidence="2" type="ORF">K470DRAFT_169698</name>
</gene>
<evidence type="ECO:0000256" key="1">
    <source>
        <dbReference type="SAM" id="MobiDB-lite"/>
    </source>
</evidence>
<name>A0A6A7BQS9_9PEZI</name>
<protein>
    <submittedName>
        <fullName evidence="2">Uncharacterized protein</fullName>
    </submittedName>
</protein>
<dbReference type="EMBL" id="MU006037">
    <property type="protein sequence ID" value="KAF2857570.1"/>
    <property type="molecule type" value="Genomic_DNA"/>
</dbReference>
<sequence length="76" mass="8486">MLLPERRTAAQWSGTHAFSAGVMVTTTSHSDEPKLTACRTETEAVPWSRPTMRNLSSGSGIRRTSWQQHAVESWKT</sequence>
<feature type="region of interest" description="Disordered" evidence="1">
    <location>
        <begin position="50"/>
        <end position="76"/>
    </location>
</feature>
<accession>A0A6A7BQS9</accession>
<organism evidence="2 3">
    <name type="scientific">Piedraia hortae CBS 480.64</name>
    <dbReference type="NCBI Taxonomy" id="1314780"/>
    <lineage>
        <taxon>Eukaryota</taxon>
        <taxon>Fungi</taxon>
        <taxon>Dikarya</taxon>
        <taxon>Ascomycota</taxon>
        <taxon>Pezizomycotina</taxon>
        <taxon>Dothideomycetes</taxon>
        <taxon>Dothideomycetidae</taxon>
        <taxon>Capnodiales</taxon>
        <taxon>Piedraiaceae</taxon>
        <taxon>Piedraia</taxon>
    </lineage>
</organism>
<keyword evidence="3" id="KW-1185">Reference proteome</keyword>
<evidence type="ECO:0000313" key="3">
    <source>
        <dbReference type="Proteomes" id="UP000799421"/>
    </source>
</evidence>
<reference evidence="2" key="1">
    <citation type="journal article" date="2020" name="Stud. Mycol.">
        <title>101 Dothideomycetes genomes: a test case for predicting lifestyles and emergence of pathogens.</title>
        <authorList>
            <person name="Haridas S."/>
            <person name="Albert R."/>
            <person name="Binder M."/>
            <person name="Bloem J."/>
            <person name="Labutti K."/>
            <person name="Salamov A."/>
            <person name="Andreopoulos B."/>
            <person name="Baker S."/>
            <person name="Barry K."/>
            <person name="Bills G."/>
            <person name="Bluhm B."/>
            <person name="Cannon C."/>
            <person name="Castanera R."/>
            <person name="Culley D."/>
            <person name="Daum C."/>
            <person name="Ezra D."/>
            <person name="Gonzalez J."/>
            <person name="Henrissat B."/>
            <person name="Kuo A."/>
            <person name="Liang C."/>
            <person name="Lipzen A."/>
            <person name="Lutzoni F."/>
            <person name="Magnuson J."/>
            <person name="Mondo S."/>
            <person name="Nolan M."/>
            <person name="Ohm R."/>
            <person name="Pangilinan J."/>
            <person name="Park H.-J."/>
            <person name="Ramirez L."/>
            <person name="Alfaro M."/>
            <person name="Sun H."/>
            <person name="Tritt A."/>
            <person name="Yoshinaga Y."/>
            <person name="Zwiers L.-H."/>
            <person name="Turgeon B."/>
            <person name="Goodwin S."/>
            <person name="Spatafora J."/>
            <person name="Crous P."/>
            <person name="Grigoriev I."/>
        </authorList>
    </citation>
    <scope>NUCLEOTIDE SEQUENCE</scope>
    <source>
        <strain evidence="2">CBS 480.64</strain>
    </source>
</reference>
<evidence type="ECO:0000313" key="2">
    <source>
        <dbReference type="EMBL" id="KAF2857570.1"/>
    </source>
</evidence>
<dbReference type="AlphaFoldDB" id="A0A6A7BQS9"/>
<feature type="compositionally biased region" description="Polar residues" evidence="1">
    <location>
        <begin position="51"/>
        <end position="76"/>
    </location>
</feature>
<proteinExistence type="predicted"/>
<dbReference type="Proteomes" id="UP000799421">
    <property type="component" value="Unassembled WGS sequence"/>
</dbReference>